<dbReference type="InterPro" id="IPR001590">
    <property type="entry name" value="Peptidase_M12B"/>
</dbReference>
<keyword evidence="5 7" id="KW-1015">Disulfide bond</keyword>
<evidence type="ECO:0000256" key="4">
    <source>
        <dbReference type="ARBA" id="ARBA00023136"/>
    </source>
</evidence>
<feature type="domain" description="Peptidase M12B" evidence="13">
    <location>
        <begin position="197"/>
        <end position="396"/>
    </location>
</feature>
<dbReference type="WBParaSite" id="Gr19_v10_g2549.t1">
    <property type="protein sequence ID" value="Gr19_v10_g2549.t1"/>
    <property type="gene ID" value="Gr19_v10_g2549"/>
</dbReference>
<dbReference type="Gene3D" id="4.10.70.10">
    <property type="entry name" value="Disintegrin domain"/>
    <property type="match status" value="1"/>
</dbReference>
<dbReference type="PROSITE" id="PS50214">
    <property type="entry name" value="DISINTEGRIN_2"/>
    <property type="match status" value="1"/>
</dbReference>
<evidence type="ECO:0000256" key="5">
    <source>
        <dbReference type="ARBA" id="ARBA00023157"/>
    </source>
</evidence>
<feature type="disulfide bond" evidence="8">
    <location>
        <begin position="352"/>
        <end position="357"/>
    </location>
</feature>
<feature type="disulfide bond" evidence="6">
    <location>
        <begin position="462"/>
        <end position="482"/>
    </location>
</feature>
<sequence length="974" mass="106534">MNLGVGGTKRCPVFLWSDAGSRQKIEPEKSVQRSLNAQDLTNIIKMSNSAFWLHFTDSPIRLPDDNGILLQFWPNQNLLGKVFRNSAQPPKASVRHFEAINPLTGEHSALSIGNYAQDINGIVRLNGRAFALGVQPDNFGTFYLVPDHPSHGCEWPAEENRLRPKRDAGGHEIGAPIGGKGPKLPDYYPEYIDGKRRYVELVFIADHTVYKKYDSNEQRVHDRLQSIASAVNSLYAPLNIRVTLVWADIWREANTPIEVTEEADKTLRDFLGFRKKLLAEHGHDNAQLLTDVRFGAVIGKAYKGTMCSFEYSGGVIVDHAELPAFVGLTVAHEMGHNFGMDHDAGYPEPCKCALQQCIMAPASSNINATSYFSDCSLDTLSSGFRRGVDYCLHNVPNTVFGGAKCGNGILEEGEQCDCGSTESCPNRCCVAAECKLAKGAECAEGECCDLEQCKPKNRSTVCRADANECDLPEFCDGTNPICPPDFFVQDGHACPNAPEDFCYQGVCGSREQQCRFIWGPTAKNSIQECYAYNEYGSFSGNCGYNQAKDQYLRCKPSDVACGRLQCQHESERPVFGDPSTVYAAYNFVRDAAGRDVQCRVVRTTMTGVGKKQAADPGMVPNGARCGQDSICVDAQCRNASEVLQMVSKCQPENCNGKGICNNMGNCHCIAGYGGIACDLPGPGGSVNSGPAGGRVFNPGLALLYVLVVTVVLFLLATIYCRRKRGFWLHKKIWYKVRVALELRSFRLEPTRKAPPPPGSTILHTHRHSLNAVWGDDTAVGGSPRGEVLRVDATRPYMMGGARAVLKVTEVGDQNYEVPQQLLANFMASPTNVQYFNNATAFPNATKPAKKSTDSKVASERRALVAPPGYDTGGSTSSDEPDQKARHQHNVSTTPKATAAAQPDPYYDQTPPAPPPHKNKLNHPTTVDHQHQRDQAVQQPKLPLKSPVIIENDGGERDGDAKINVKALAAKFEKK</sequence>
<dbReference type="GO" id="GO:0046872">
    <property type="term" value="F:metal ion binding"/>
    <property type="evidence" value="ECO:0007669"/>
    <property type="project" value="UniProtKB-KW"/>
</dbReference>
<dbReference type="Pfam" id="PF01421">
    <property type="entry name" value="Reprolysin"/>
    <property type="match status" value="1"/>
</dbReference>
<dbReference type="PROSITE" id="PS01186">
    <property type="entry name" value="EGF_2"/>
    <property type="match status" value="1"/>
</dbReference>
<dbReference type="InterPro" id="IPR024079">
    <property type="entry name" value="MetalloPept_cat_dom_sf"/>
</dbReference>
<feature type="compositionally biased region" description="Basic and acidic residues" evidence="9">
    <location>
        <begin position="850"/>
        <end position="862"/>
    </location>
</feature>
<dbReference type="Pfam" id="PF00200">
    <property type="entry name" value="Disintegrin"/>
    <property type="match status" value="1"/>
</dbReference>
<keyword evidence="8" id="KW-0862">Zinc</keyword>
<feature type="region of interest" description="Disordered" evidence="9">
    <location>
        <begin position="842"/>
        <end position="959"/>
    </location>
</feature>
<dbReference type="SMART" id="SM00608">
    <property type="entry name" value="ACR"/>
    <property type="match status" value="1"/>
</dbReference>
<comment type="subcellular location">
    <subcellularLocation>
        <location evidence="1">Membrane</location>
        <topology evidence="1">Single-pass membrane protein</topology>
    </subcellularLocation>
</comment>
<evidence type="ECO:0000256" key="10">
    <source>
        <dbReference type="SAM" id="Phobius"/>
    </source>
</evidence>
<evidence type="ECO:0000313" key="14">
    <source>
        <dbReference type="Proteomes" id="UP000887572"/>
    </source>
</evidence>
<dbReference type="InterPro" id="IPR034027">
    <property type="entry name" value="Reprolysin_adamalysin"/>
</dbReference>
<reference evidence="15" key="1">
    <citation type="submission" date="2022-11" db="UniProtKB">
        <authorList>
            <consortium name="WormBaseParasite"/>
        </authorList>
    </citation>
    <scope>IDENTIFICATION</scope>
</reference>
<evidence type="ECO:0000256" key="7">
    <source>
        <dbReference type="PROSITE-ProRule" id="PRU00076"/>
    </source>
</evidence>
<accession>A0A914HPN2</accession>
<dbReference type="InterPro" id="IPR006586">
    <property type="entry name" value="ADAM_Cys-rich"/>
</dbReference>
<comment type="caution">
    <text evidence="7">Lacks conserved residue(s) required for the propagation of feature annotation.</text>
</comment>
<dbReference type="PROSITE" id="PS50026">
    <property type="entry name" value="EGF_3"/>
    <property type="match status" value="1"/>
</dbReference>
<evidence type="ECO:0000256" key="1">
    <source>
        <dbReference type="ARBA" id="ARBA00004167"/>
    </source>
</evidence>
<keyword evidence="2 10" id="KW-0812">Transmembrane</keyword>
<dbReference type="InterPro" id="IPR036436">
    <property type="entry name" value="Disintegrin_dom_sf"/>
</dbReference>
<dbReference type="SUPFAM" id="SSF57552">
    <property type="entry name" value="Blood coagulation inhibitor (disintegrin)"/>
    <property type="match status" value="1"/>
</dbReference>
<dbReference type="PROSITE" id="PS00022">
    <property type="entry name" value="EGF_1"/>
    <property type="match status" value="1"/>
</dbReference>
<feature type="domain" description="Disintegrin" evidence="12">
    <location>
        <begin position="402"/>
        <end position="490"/>
    </location>
</feature>
<evidence type="ECO:0000256" key="8">
    <source>
        <dbReference type="PROSITE-ProRule" id="PRU00276"/>
    </source>
</evidence>
<dbReference type="InterPro" id="IPR001762">
    <property type="entry name" value="Disintegrin_dom"/>
</dbReference>
<dbReference type="GO" id="GO:0004222">
    <property type="term" value="F:metalloendopeptidase activity"/>
    <property type="evidence" value="ECO:0007669"/>
    <property type="project" value="InterPro"/>
</dbReference>
<evidence type="ECO:0000256" key="2">
    <source>
        <dbReference type="ARBA" id="ARBA00022692"/>
    </source>
</evidence>
<keyword evidence="14" id="KW-1185">Reference proteome</keyword>
<feature type="binding site" evidence="8">
    <location>
        <position position="332"/>
    </location>
    <ligand>
        <name>Zn(2+)</name>
        <dbReference type="ChEBI" id="CHEBI:29105"/>
        <note>catalytic</note>
    </ligand>
</feature>
<organism evidence="14 15">
    <name type="scientific">Globodera rostochiensis</name>
    <name type="common">Golden nematode worm</name>
    <name type="synonym">Heterodera rostochiensis</name>
    <dbReference type="NCBI Taxonomy" id="31243"/>
    <lineage>
        <taxon>Eukaryota</taxon>
        <taxon>Metazoa</taxon>
        <taxon>Ecdysozoa</taxon>
        <taxon>Nematoda</taxon>
        <taxon>Chromadorea</taxon>
        <taxon>Rhabditida</taxon>
        <taxon>Tylenchina</taxon>
        <taxon>Tylenchomorpha</taxon>
        <taxon>Tylenchoidea</taxon>
        <taxon>Heteroderidae</taxon>
        <taxon>Heteroderinae</taxon>
        <taxon>Globodera</taxon>
    </lineage>
</organism>
<protein>
    <submittedName>
        <fullName evidence="15">Uncharacterized protein</fullName>
    </submittedName>
</protein>
<dbReference type="PANTHER" id="PTHR11905">
    <property type="entry name" value="ADAM A DISINTEGRIN AND METALLOPROTEASE DOMAIN"/>
    <property type="match status" value="1"/>
</dbReference>
<evidence type="ECO:0000259" key="11">
    <source>
        <dbReference type="PROSITE" id="PS50026"/>
    </source>
</evidence>
<dbReference type="GO" id="GO:0006509">
    <property type="term" value="P:membrane protein ectodomain proteolysis"/>
    <property type="evidence" value="ECO:0007669"/>
    <property type="project" value="TreeGrafter"/>
</dbReference>
<dbReference type="Gene3D" id="3.40.390.10">
    <property type="entry name" value="Collagenase (Catalytic Domain)"/>
    <property type="match status" value="1"/>
</dbReference>
<dbReference type="InterPro" id="IPR000742">
    <property type="entry name" value="EGF"/>
</dbReference>
<dbReference type="AlphaFoldDB" id="A0A914HPN2"/>
<feature type="binding site" evidence="8">
    <location>
        <position position="336"/>
    </location>
    <ligand>
        <name>Zn(2+)</name>
        <dbReference type="ChEBI" id="CHEBI:29105"/>
        <note>catalytic</note>
    </ligand>
</feature>
<keyword evidence="3 10" id="KW-1133">Transmembrane helix</keyword>
<feature type="active site" evidence="8">
    <location>
        <position position="333"/>
    </location>
</feature>
<feature type="domain" description="EGF-like" evidence="11">
    <location>
        <begin position="645"/>
        <end position="678"/>
    </location>
</feature>
<evidence type="ECO:0000256" key="6">
    <source>
        <dbReference type="PROSITE-ProRule" id="PRU00068"/>
    </source>
</evidence>
<evidence type="ECO:0000259" key="13">
    <source>
        <dbReference type="PROSITE" id="PS50215"/>
    </source>
</evidence>
<evidence type="ECO:0000259" key="12">
    <source>
        <dbReference type="PROSITE" id="PS50214"/>
    </source>
</evidence>
<keyword evidence="8" id="KW-0479">Metal-binding</keyword>
<dbReference type="Proteomes" id="UP000887572">
    <property type="component" value="Unplaced"/>
</dbReference>
<dbReference type="FunFam" id="3.40.390.10:FF:000002">
    <property type="entry name" value="Disintegrin and metalloproteinase domain-containing protein 22"/>
    <property type="match status" value="1"/>
</dbReference>
<evidence type="ECO:0000256" key="3">
    <source>
        <dbReference type="ARBA" id="ARBA00022989"/>
    </source>
</evidence>
<dbReference type="FunFam" id="4.10.70.10:FF:000001">
    <property type="entry name" value="Disintegrin and metalloproteinase domain-containing protein 22"/>
    <property type="match status" value="1"/>
</dbReference>
<dbReference type="SMART" id="SM00050">
    <property type="entry name" value="DISIN"/>
    <property type="match status" value="1"/>
</dbReference>
<dbReference type="PROSITE" id="PS50215">
    <property type="entry name" value="ADAM_MEPRO"/>
    <property type="match status" value="1"/>
</dbReference>
<proteinExistence type="predicted"/>
<dbReference type="GO" id="GO:0016020">
    <property type="term" value="C:membrane"/>
    <property type="evidence" value="ECO:0007669"/>
    <property type="project" value="UniProtKB-SubCell"/>
</dbReference>
<keyword evidence="4 10" id="KW-0472">Membrane</keyword>
<dbReference type="PANTHER" id="PTHR11905:SF159">
    <property type="entry name" value="ADAM METALLOPROTEASE"/>
    <property type="match status" value="1"/>
</dbReference>
<dbReference type="Pfam" id="PF08516">
    <property type="entry name" value="ADAM_CR"/>
    <property type="match status" value="1"/>
</dbReference>
<keyword evidence="7" id="KW-0245">EGF-like domain</keyword>
<feature type="disulfide bond" evidence="7">
    <location>
        <begin position="668"/>
        <end position="677"/>
    </location>
</feature>
<feature type="binding site" evidence="8">
    <location>
        <position position="342"/>
    </location>
    <ligand>
        <name>Zn(2+)</name>
        <dbReference type="ChEBI" id="CHEBI:29105"/>
        <note>catalytic</note>
    </ligand>
</feature>
<name>A0A914HPN2_GLORO</name>
<evidence type="ECO:0000313" key="15">
    <source>
        <dbReference type="WBParaSite" id="Gr19_v10_g2549.t1"/>
    </source>
</evidence>
<feature type="transmembrane region" description="Helical" evidence="10">
    <location>
        <begin position="701"/>
        <end position="720"/>
    </location>
</feature>
<feature type="compositionally biased region" description="Low complexity" evidence="9">
    <location>
        <begin position="900"/>
        <end position="909"/>
    </location>
</feature>
<evidence type="ECO:0000256" key="9">
    <source>
        <dbReference type="SAM" id="MobiDB-lite"/>
    </source>
</evidence>
<dbReference type="CDD" id="cd04269">
    <property type="entry name" value="ZnMc_adamalysin_II_like"/>
    <property type="match status" value="1"/>
</dbReference>
<dbReference type="SUPFAM" id="SSF55486">
    <property type="entry name" value="Metalloproteases ('zincins'), catalytic domain"/>
    <property type="match status" value="1"/>
</dbReference>